<dbReference type="InterPro" id="IPR029071">
    <property type="entry name" value="Ubiquitin-like_domsf"/>
</dbReference>
<feature type="compositionally biased region" description="Basic residues" evidence="1">
    <location>
        <begin position="105"/>
        <end position="115"/>
    </location>
</feature>
<protein>
    <recommendedName>
        <fullName evidence="4">Rad60/SUMO-like domain-containing protein</fullName>
    </recommendedName>
</protein>
<feature type="region of interest" description="Disordered" evidence="1">
    <location>
        <begin position="392"/>
        <end position="423"/>
    </location>
</feature>
<proteinExistence type="predicted"/>
<feature type="region of interest" description="Disordered" evidence="1">
    <location>
        <begin position="316"/>
        <end position="339"/>
    </location>
</feature>
<feature type="compositionally biased region" description="Basic and acidic residues" evidence="1">
    <location>
        <begin position="26"/>
        <end position="43"/>
    </location>
</feature>
<feature type="region of interest" description="Disordered" evidence="1">
    <location>
        <begin position="16"/>
        <end position="126"/>
    </location>
</feature>
<evidence type="ECO:0000313" key="3">
    <source>
        <dbReference type="Proteomes" id="UP000807469"/>
    </source>
</evidence>
<sequence>MRRVIEVKDTDEMFMRNRNRSIQTWHKLDEMDRAATKPEKDGSDSEDEDNSPRKSKHKRKKREISAVPAWQMSQNLTRLLSHDLSSDSESDDGIEIVGTSSTPSGKRKRKQRSRSRSITPPPALPEYQVQAAKNVVRQTLNAAIPRAASPTYFDPDESTDTIVFQPELDALAHEIEINAQRESSQAPEVTDAQDHVVLTVHWHPHPLDLNSQKAEWQYRIDRSDQLRDLFDAAADDANILANNLVMTYQGKRVFPSVTPAFLKIYGDTAELAAYEKQAYDYIQKNPIFLQSNPTPASPVHHQVDHDDGTIEIQSDEEAENNDYVPQTQTQDSEAESEAEGETFKLILRSPDNKNITLTVRPTTKCGAIIKAFLKKLGVEEQYPEVFADGQAKPAAKKRGRPAKAKAAAPAATGTGKDPRLCIDGDKMDNATPIGDMDLEDGDMIDVVGL</sequence>
<keyword evidence="3" id="KW-1185">Reference proteome</keyword>
<evidence type="ECO:0000256" key="1">
    <source>
        <dbReference type="SAM" id="MobiDB-lite"/>
    </source>
</evidence>
<reference evidence="2" key="1">
    <citation type="submission" date="2020-11" db="EMBL/GenBank/DDBJ databases">
        <authorList>
            <consortium name="DOE Joint Genome Institute"/>
            <person name="Ahrendt S."/>
            <person name="Riley R."/>
            <person name="Andreopoulos W."/>
            <person name="Labutti K."/>
            <person name="Pangilinan J."/>
            <person name="Ruiz-Duenas F.J."/>
            <person name="Barrasa J.M."/>
            <person name="Sanchez-Garcia M."/>
            <person name="Camarero S."/>
            <person name="Miyauchi S."/>
            <person name="Serrano A."/>
            <person name="Linde D."/>
            <person name="Babiker R."/>
            <person name="Drula E."/>
            <person name="Ayuso-Fernandez I."/>
            <person name="Pacheco R."/>
            <person name="Padilla G."/>
            <person name="Ferreira P."/>
            <person name="Barriuso J."/>
            <person name="Kellner H."/>
            <person name="Castanera R."/>
            <person name="Alfaro M."/>
            <person name="Ramirez L."/>
            <person name="Pisabarro A.G."/>
            <person name="Kuo A."/>
            <person name="Tritt A."/>
            <person name="Lipzen A."/>
            <person name="He G."/>
            <person name="Yan M."/>
            <person name="Ng V."/>
            <person name="Cullen D."/>
            <person name="Martin F."/>
            <person name="Rosso M.-N."/>
            <person name="Henrissat B."/>
            <person name="Hibbett D."/>
            <person name="Martinez A.T."/>
            <person name="Grigoriev I.V."/>
        </authorList>
    </citation>
    <scope>NUCLEOTIDE SEQUENCE</scope>
    <source>
        <strain evidence="2">CIRM-BRFM 674</strain>
    </source>
</reference>
<gene>
    <name evidence="2" type="ORF">BDN70DRAFT_891816</name>
</gene>
<feature type="compositionally biased region" description="Basic residues" evidence="1">
    <location>
        <begin position="394"/>
        <end position="403"/>
    </location>
</feature>
<organism evidence="2 3">
    <name type="scientific">Pholiota conissans</name>
    <dbReference type="NCBI Taxonomy" id="109636"/>
    <lineage>
        <taxon>Eukaryota</taxon>
        <taxon>Fungi</taxon>
        <taxon>Dikarya</taxon>
        <taxon>Basidiomycota</taxon>
        <taxon>Agaricomycotina</taxon>
        <taxon>Agaricomycetes</taxon>
        <taxon>Agaricomycetidae</taxon>
        <taxon>Agaricales</taxon>
        <taxon>Agaricineae</taxon>
        <taxon>Strophariaceae</taxon>
        <taxon>Pholiota</taxon>
    </lineage>
</organism>
<evidence type="ECO:0008006" key="4">
    <source>
        <dbReference type="Google" id="ProtNLM"/>
    </source>
</evidence>
<feature type="compositionally biased region" description="Basic residues" evidence="1">
    <location>
        <begin position="53"/>
        <end position="62"/>
    </location>
</feature>
<name>A0A9P5ZA54_9AGAR</name>
<comment type="caution">
    <text evidence="2">The sequence shown here is derived from an EMBL/GenBank/DDBJ whole genome shotgun (WGS) entry which is preliminary data.</text>
</comment>
<feature type="compositionally biased region" description="Low complexity" evidence="1">
    <location>
        <begin position="404"/>
        <end position="415"/>
    </location>
</feature>
<dbReference type="SUPFAM" id="SSF54236">
    <property type="entry name" value="Ubiquitin-like"/>
    <property type="match status" value="2"/>
</dbReference>
<dbReference type="OrthoDB" id="3365399at2759"/>
<accession>A0A9P5ZA54</accession>
<dbReference type="Proteomes" id="UP000807469">
    <property type="component" value="Unassembled WGS sequence"/>
</dbReference>
<dbReference type="EMBL" id="MU155154">
    <property type="protein sequence ID" value="KAF9483418.1"/>
    <property type="molecule type" value="Genomic_DNA"/>
</dbReference>
<dbReference type="Gene3D" id="3.10.20.90">
    <property type="entry name" value="Phosphatidylinositol 3-kinase Catalytic Subunit, Chain A, domain 1"/>
    <property type="match status" value="2"/>
</dbReference>
<dbReference type="AlphaFoldDB" id="A0A9P5ZA54"/>
<evidence type="ECO:0000313" key="2">
    <source>
        <dbReference type="EMBL" id="KAF9483418.1"/>
    </source>
</evidence>